<keyword evidence="1" id="KW-0539">Nucleus</keyword>
<dbReference type="Pfam" id="PF00172">
    <property type="entry name" value="Zn_clus"/>
    <property type="match status" value="1"/>
</dbReference>
<feature type="domain" description="Zn(2)-C6 fungal-type" evidence="3">
    <location>
        <begin position="29"/>
        <end position="59"/>
    </location>
</feature>
<keyword evidence="5" id="KW-1185">Reference proteome</keyword>
<evidence type="ECO:0000256" key="2">
    <source>
        <dbReference type="SAM" id="MobiDB-lite"/>
    </source>
</evidence>
<reference evidence="4" key="1">
    <citation type="journal article" date="2023" name="Access Microbiol">
        <title>De-novo genome assembly for Akanthomyces muscarius, a biocontrol agent of insect agricultural pests.</title>
        <authorList>
            <person name="Erdos Z."/>
            <person name="Studholme D.J."/>
            <person name="Raymond B."/>
            <person name="Sharma M."/>
        </authorList>
    </citation>
    <scope>NUCLEOTIDE SEQUENCE</scope>
    <source>
        <strain evidence="4">Ve6</strain>
    </source>
</reference>
<proteinExistence type="predicted"/>
<organism evidence="4 5">
    <name type="scientific">Akanthomyces muscarius</name>
    <name type="common">Entomopathogenic fungus</name>
    <name type="synonym">Lecanicillium muscarium</name>
    <dbReference type="NCBI Taxonomy" id="2231603"/>
    <lineage>
        <taxon>Eukaryota</taxon>
        <taxon>Fungi</taxon>
        <taxon>Dikarya</taxon>
        <taxon>Ascomycota</taxon>
        <taxon>Pezizomycotina</taxon>
        <taxon>Sordariomycetes</taxon>
        <taxon>Hypocreomycetidae</taxon>
        <taxon>Hypocreales</taxon>
        <taxon>Cordycipitaceae</taxon>
        <taxon>Akanthomyces</taxon>
    </lineage>
</organism>
<accession>A0A9W8UMI2</accession>
<dbReference type="EMBL" id="JAJHUN010000008">
    <property type="protein sequence ID" value="KAJ4153267.1"/>
    <property type="molecule type" value="Genomic_DNA"/>
</dbReference>
<dbReference type="GO" id="GO:0001228">
    <property type="term" value="F:DNA-binding transcription activator activity, RNA polymerase II-specific"/>
    <property type="evidence" value="ECO:0007669"/>
    <property type="project" value="TreeGrafter"/>
</dbReference>
<feature type="region of interest" description="Disordered" evidence="2">
    <location>
        <begin position="1"/>
        <end position="28"/>
    </location>
</feature>
<comment type="caution">
    <text evidence="4">The sequence shown here is derived from an EMBL/GenBank/DDBJ whole genome shotgun (WGS) entry which is preliminary data.</text>
</comment>
<dbReference type="RefSeq" id="XP_056053925.1">
    <property type="nucleotide sequence ID" value="XM_056196814.1"/>
</dbReference>
<gene>
    <name evidence="4" type="ORF">LMH87_009762</name>
</gene>
<evidence type="ECO:0000313" key="4">
    <source>
        <dbReference type="EMBL" id="KAJ4153267.1"/>
    </source>
</evidence>
<dbReference type="GO" id="GO:0008270">
    <property type="term" value="F:zinc ion binding"/>
    <property type="evidence" value="ECO:0007669"/>
    <property type="project" value="InterPro"/>
</dbReference>
<dbReference type="SUPFAM" id="SSF57701">
    <property type="entry name" value="Zn2/Cys6 DNA-binding domain"/>
    <property type="match status" value="1"/>
</dbReference>
<name>A0A9W8UMI2_AKAMU</name>
<dbReference type="PROSITE" id="PS00463">
    <property type="entry name" value="ZN2_CY6_FUNGAL_1"/>
    <property type="match status" value="1"/>
</dbReference>
<dbReference type="PROSITE" id="PS50048">
    <property type="entry name" value="ZN2_CY6_FUNGAL_2"/>
    <property type="match status" value="1"/>
</dbReference>
<dbReference type="InterPro" id="IPR001138">
    <property type="entry name" value="Zn2Cys6_DnaBD"/>
</dbReference>
<dbReference type="PANTHER" id="PTHR47784">
    <property type="entry name" value="STEROL UPTAKE CONTROL PROTEIN 2"/>
    <property type="match status" value="1"/>
</dbReference>
<protein>
    <recommendedName>
        <fullName evidence="3">Zn(2)-C6 fungal-type domain-containing protein</fullName>
    </recommendedName>
</protein>
<dbReference type="InterPro" id="IPR053157">
    <property type="entry name" value="Sterol_Uptake_Regulator"/>
</dbReference>
<dbReference type="PANTHER" id="PTHR47784:SF5">
    <property type="entry name" value="STEROL UPTAKE CONTROL PROTEIN 2"/>
    <property type="match status" value="1"/>
</dbReference>
<dbReference type="Proteomes" id="UP001144673">
    <property type="component" value="Chromosome 5"/>
</dbReference>
<evidence type="ECO:0000313" key="5">
    <source>
        <dbReference type="Proteomes" id="UP001144673"/>
    </source>
</evidence>
<feature type="compositionally biased region" description="Basic residues" evidence="2">
    <location>
        <begin position="17"/>
        <end position="28"/>
    </location>
</feature>
<evidence type="ECO:0000259" key="3">
    <source>
        <dbReference type="PROSITE" id="PS50048"/>
    </source>
</evidence>
<dbReference type="AlphaFoldDB" id="A0A9W8UMI2"/>
<dbReference type="InterPro" id="IPR036864">
    <property type="entry name" value="Zn2-C6_fun-type_DNA-bd_sf"/>
</dbReference>
<dbReference type="GeneID" id="80896921"/>
<sequence>MSATPPDDPSQVTGKPYHIKKPHKKTRTGCANCKKRKVKCNEGRPSCSACLNRRENCEYQQAMPLRVSPQPSQRDMLLRHPRPQPQQPHPLALLSTHLREFQPGSFPLQTLPGPYPPSAQVQEQLSSWDSPPVLSTLQRLYQPSRFQKLTEPQKLNQLADIMEYEYGISKVLESPQSAKYYSSPEQIEAIYRLRDNALSALLDKFVTRINIQPYEPQKRAHPFFMPQGSDGATQSHFLRHFKLHTSTSFNVDPQDRRHSDNILREIAIRHSFELTSLMNCVLAISALHIKQREIAGDPDLISRLADEYSHVATMQFLMDMEVADPESFPHLVIASLLMTAVSSRNFRDEDSIYDLFIVNWMKLWGGIGVMIERITVPGLISSGLSKLFYRPPVNPGAGYEHVPQSLKDLVELCPNAEGHAIYHETLRYLGALYHTLKDGLSPMMRLRIITWVTFIPKEFVELALERRWRALVIVAHYAVFMKLTTRVWWMENVGQRSIQDLVTALGPQRSSDIQVPIAAKDIDDPDQIGRLLLSDETWVHEPSTRAFTPEEMLYDSARDTFVDDKGRATIAENPDLVFNETMPGGVDVALWRSDLRGQQM</sequence>
<dbReference type="CDD" id="cd00067">
    <property type="entry name" value="GAL4"/>
    <property type="match status" value="1"/>
</dbReference>
<evidence type="ECO:0000256" key="1">
    <source>
        <dbReference type="ARBA" id="ARBA00023242"/>
    </source>
</evidence>
<dbReference type="SMART" id="SM00066">
    <property type="entry name" value="GAL4"/>
    <property type="match status" value="1"/>
</dbReference>
<dbReference type="Gene3D" id="4.10.240.10">
    <property type="entry name" value="Zn(2)-C6 fungal-type DNA-binding domain"/>
    <property type="match status" value="1"/>
</dbReference>
<dbReference type="KEGG" id="amus:LMH87_009762"/>